<evidence type="ECO:0000313" key="3">
    <source>
        <dbReference type="Proteomes" id="UP001341840"/>
    </source>
</evidence>
<feature type="compositionally biased region" description="Basic and acidic residues" evidence="1">
    <location>
        <begin position="72"/>
        <end position="89"/>
    </location>
</feature>
<protein>
    <submittedName>
        <fullName evidence="2">Uncharacterized protein</fullName>
    </submittedName>
</protein>
<keyword evidence="3" id="KW-1185">Reference proteome</keyword>
<comment type="caution">
    <text evidence="2">The sequence shown here is derived from an EMBL/GenBank/DDBJ whole genome shotgun (WGS) entry which is preliminary data.</text>
</comment>
<evidence type="ECO:0000256" key="1">
    <source>
        <dbReference type="SAM" id="MobiDB-lite"/>
    </source>
</evidence>
<name>A0ABU6YUV5_9FABA</name>
<feature type="region of interest" description="Disordered" evidence="1">
    <location>
        <begin position="40"/>
        <end position="97"/>
    </location>
</feature>
<reference evidence="2 3" key="1">
    <citation type="journal article" date="2023" name="Plants (Basel)">
        <title>Bridging the Gap: Combining Genomics and Transcriptomics Approaches to Understand Stylosanthes scabra, an Orphan Legume from the Brazilian Caatinga.</title>
        <authorList>
            <person name="Ferreira-Neto J.R.C."/>
            <person name="da Silva M.D."/>
            <person name="Binneck E."/>
            <person name="de Melo N.F."/>
            <person name="da Silva R.H."/>
            <person name="de Melo A.L.T.M."/>
            <person name="Pandolfi V."/>
            <person name="Bustamante F.O."/>
            <person name="Brasileiro-Vidal A.C."/>
            <person name="Benko-Iseppon A.M."/>
        </authorList>
    </citation>
    <scope>NUCLEOTIDE SEQUENCE [LARGE SCALE GENOMIC DNA]</scope>
    <source>
        <tissue evidence="2">Leaves</tissue>
    </source>
</reference>
<gene>
    <name evidence="2" type="ORF">PIB30_091340</name>
</gene>
<proteinExistence type="predicted"/>
<sequence length="135" mass="15291">MPLFLMKKLGIKKMKPTKVILQMADKSVRHTHGIVENVLKEETTISPIPAEEEKKKKKPAAYMPKPPYPQRLKAENKNKTPNKEPKEENGATNDSVKFQQIQTVSTIPYLPTIMGSNNKTYMITEGVSNKVFEPP</sequence>
<organism evidence="2 3">
    <name type="scientific">Stylosanthes scabra</name>
    <dbReference type="NCBI Taxonomy" id="79078"/>
    <lineage>
        <taxon>Eukaryota</taxon>
        <taxon>Viridiplantae</taxon>
        <taxon>Streptophyta</taxon>
        <taxon>Embryophyta</taxon>
        <taxon>Tracheophyta</taxon>
        <taxon>Spermatophyta</taxon>
        <taxon>Magnoliopsida</taxon>
        <taxon>eudicotyledons</taxon>
        <taxon>Gunneridae</taxon>
        <taxon>Pentapetalae</taxon>
        <taxon>rosids</taxon>
        <taxon>fabids</taxon>
        <taxon>Fabales</taxon>
        <taxon>Fabaceae</taxon>
        <taxon>Papilionoideae</taxon>
        <taxon>50 kb inversion clade</taxon>
        <taxon>dalbergioids sensu lato</taxon>
        <taxon>Dalbergieae</taxon>
        <taxon>Pterocarpus clade</taxon>
        <taxon>Stylosanthes</taxon>
    </lineage>
</organism>
<dbReference type="Proteomes" id="UP001341840">
    <property type="component" value="Unassembled WGS sequence"/>
</dbReference>
<accession>A0ABU6YUV5</accession>
<evidence type="ECO:0000313" key="2">
    <source>
        <dbReference type="EMBL" id="MED6213251.1"/>
    </source>
</evidence>
<dbReference type="EMBL" id="JASCZI010243473">
    <property type="protein sequence ID" value="MED6213251.1"/>
    <property type="molecule type" value="Genomic_DNA"/>
</dbReference>